<accession>A0A9P7Z123</accession>
<evidence type="ECO:0000313" key="3">
    <source>
        <dbReference type="Proteomes" id="UP000887226"/>
    </source>
</evidence>
<feature type="region of interest" description="Disordered" evidence="1">
    <location>
        <begin position="141"/>
        <end position="182"/>
    </location>
</feature>
<feature type="compositionally biased region" description="Polar residues" evidence="1">
    <location>
        <begin position="219"/>
        <end position="230"/>
    </location>
</feature>
<gene>
    <name evidence="2" type="ORF">BJ878DRAFT_513165</name>
</gene>
<feature type="region of interest" description="Disordered" evidence="1">
    <location>
        <begin position="37"/>
        <end position="56"/>
    </location>
</feature>
<keyword evidence="3" id="KW-1185">Reference proteome</keyword>
<feature type="region of interest" description="Disordered" evidence="1">
    <location>
        <begin position="197"/>
        <end position="230"/>
    </location>
</feature>
<feature type="compositionally biased region" description="Polar residues" evidence="1">
    <location>
        <begin position="141"/>
        <end position="163"/>
    </location>
</feature>
<comment type="caution">
    <text evidence="2">The sequence shown here is derived from an EMBL/GenBank/DDBJ whole genome shotgun (WGS) entry which is preliminary data.</text>
</comment>
<protein>
    <submittedName>
        <fullName evidence="2">Uncharacterized protein</fullName>
    </submittedName>
</protein>
<dbReference type="Proteomes" id="UP000887226">
    <property type="component" value="Unassembled WGS sequence"/>
</dbReference>
<reference evidence="2" key="1">
    <citation type="journal article" date="2021" name="IMA Fungus">
        <title>Genomic characterization of three marine fungi, including Emericellopsis atlantica sp. nov. with signatures of a generalist lifestyle and marine biomass degradation.</title>
        <authorList>
            <person name="Hagestad O.C."/>
            <person name="Hou L."/>
            <person name="Andersen J.H."/>
            <person name="Hansen E.H."/>
            <person name="Altermark B."/>
            <person name="Li C."/>
            <person name="Kuhnert E."/>
            <person name="Cox R.J."/>
            <person name="Crous P.W."/>
            <person name="Spatafora J.W."/>
            <person name="Lail K."/>
            <person name="Amirebrahimi M."/>
            <person name="Lipzen A."/>
            <person name="Pangilinan J."/>
            <person name="Andreopoulos W."/>
            <person name="Hayes R.D."/>
            <person name="Ng V."/>
            <person name="Grigoriev I.V."/>
            <person name="Jackson S.A."/>
            <person name="Sutton T.D.S."/>
            <person name="Dobson A.D.W."/>
            <person name="Rama T."/>
        </authorList>
    </citation>
    <scope>NUCLEOTIDE SEQUENCE</scope>
    <source>
        <strain evidence="2">TRa3180A</strain>
    </source>
</reference>
<name>A0A9P7Z123_9HELO</name>
<evidence type="ECO:0000313" key="2">
    <source>
        <dbReference type="EMBL" id="KAG9242915.1"/>
    </source>
</evidence>
<evidence type="ECO:0000256" key="1">
    <source>
        <dbReference type="SAM" id="MobiDB-lite"/>
    </source>
</evidence>
<proteinExistence type="predicted"/>
<dbReference type="AlphaFoldDB" id="A0A9P7Z123"/>
<dbReference type="EMBL" id="MU254023">
    <property type="protein sequence ID" value="KAG9242915.1"/>
    <property type="molecule type" value="Genomic_DNA"/>
</dbReference>
<sequence length="334" mass="35638">MNDVSPSIFDGYLQPEGYIAPPDGEILIDPQLLNQGSNMLSNDVTPDAGGQDSPSTIAVRRRRPSLSINVRSGDFATAVEHSYSENQILVQDAQTSGAQTGINVMGDARFLPASIKSSIAHQEGAALAVARTQKINIASTAVGQSQQGGTPLSSGGQAQNPASNVHVPLPQGGCTAQSSDNVQLSRVDEAIRRHEQHFAERTSSNIPTVSGAPAAAVGTRNQHPKSNNLAPSSVQHLKYSNLALAPVDYRGNPVFRRGVQDPLYIRGYPDAQDRSRTVQTGTGHTTLHNIGRVLPLDGFGFAPNLNEAPCVFCHCEYDHDPDNFCDACWNIPRG</sequence>
<organism evidence="2 3">
    <name type="scientific">Calycina marina</name>
    <dbReference type="NCBI Taxonomy" id="1763456"/>
    <lineage>
        <taxon>Eukaryota</taxon>
        <taxon>Fungi</taxon>
        <taxon>Dikarya</taxon>
        <taxon>Ascomycota</taxon>
        <taxon>Pezizomycotina</taxon>
        <taxon>Leotiomycetes</taxon>
        <taxon>Helotiales</taxon>
        <taxon>Pezizellaceae</taxon>
        <taxon>Calycina</taxon>
    </lineage>
</organism>